<gene>
    <name evidence="2" type="ORF">BDZ94DRAFT_823161</name>
</gene>
<organism evidence="2 3">
    <name type="scientific">Collybia nuda</name>
    <dbReference type="NCBI Taxonomy" id="64659"/>
    <lineage>
        <taxon>Eukaryota</taxon>
        <taxon>Fungi</taxon>
        <taxon>Dikarya</taxon>
        <taxon>Basidiomycota</taxon>
        <taxon>Agaricomycotina</taxon>
        <taxon>Agaricomycetes</taxon>
        <taxon>Agaricomycetidae</taxon>
        <taxon>Agaricales</taxon>
        <taxon>Tricholomatineae</taxon>
        <taxon>Clitocybaceae</taxon>
        <taxon>Collybia</taxon>
    </lineage>
</organism>
<dbReference type="OrthoDB" id="3065151at2759"/>
<comment type="caution">
    <text evidence="2">The sequence shown here is derived from an EMBL/GenBank/DDBJ whole genome shotgun (WGS) entry which is preliminary data.</text>
</comment>
<evidence type="ECO:0000256" key="1">
    <source>
        <dbReference type="SAM" id="MobiDB-lite"/>
    </source>
</evidence>
<feature type="compositionally biased region" description="Polar residues" evidence="1">
    <location>
        <begin position="61"/>
        <end position="74"/>
    </location>
</feature>
<feature type="region of interest" description="Disordered" evidence="1">
    <location>
        <begin position="195"/>
        <end position="377"/>
    </location>
</feature>
<dbReference type="AlphaFoldDB" id="A0A9P5Y505"/>
<evidence type="ECO:0000313" key="3">
    <source>
        <dbReference type="Proteomes" id="UP000807353"/>
    </source>
</evidence>
<reference evidence="2" key="1">
    <citation type="submission" date="2020-11" db="EMBL/GenBank/DDBJ databases">
        <authorList>
            <consortium name="DOE Joint Genome Institute"/>
            <person name="Ahrendt S."/>
            <person name="Riley R."/>
            <person name="Andreopoulos W."/>
            <person name="Labutti K."/>
            <person name="Pangilinan J."/>
            <person name="Ruiz-Duenas F.J."/>
            <person name="Barrasa J.M."/>
            <person name="Sanchez-Garcia M."/>
            <person name="Camarero S."/>
            <person name="Miyauchi S."/>
            <person name="Serrano A."/>
            <person name="Linde D."/>
            <person name="Babiker R."/>
            <person name="Drula E."/>
            <person name="Ayuso-Fernandez I."/>
            <person name="Pacheco R."/>
            <person name="Padilla G."/>
            <person name="Ferreira P."/>
            <person name="Barriuso J."/>
            <person name="Kellner H."/>
            <person name="Castanera R."/>
            <person name="Alfaro M."/>
            <person name="Ramirez L."/>
            <person name="Pisabarro A.G."/>
            <person name="Kuo A."/>
            <person name="Tritt A."/>
            <person name="Lipzen A."/>
            <person name="He G."/>
            <person name="Yan M."/>
            <person name="Ng V."/>
            <person name="Cullen D."/>
            <person name="Martin F."/>
            <person name="Rosso M.-N."/>
            <person name="Henrissat B."/>
            <person name="Hibbett D."/>
            <person name="Martinez A.T."/>
            <person name="Grigoriev I.V."/>
        </authorList>
    </citation>
    <scope>NUCLEOTIDE SEQUENCE</scope>
    <source>
        <strain evidence="2">CBS 247.69</strain>
    </source>
</reference>
<sequence>MAVPSSSPPDVSQKESPKSSFQTPSPVTNQASELVDADAPPPAIPIPNGTAELQPAAHNVYDTSSPEPSANSEPHISADSAAGPTAGTGQSPASPSLSSTEAAASFAQPLAPSAQAPREPPHEIQKDKNGDKPGDPSIPLPTAQKSSSIPSRREGTARAPPAIQSNGSIKPKDSVTSRPPKPSFLSKLLRVLVPCVSPSPGAHPIELNDSSSLSTSKEKDISNSADHVVETKPPIAPTTTATTSPILPAGEPATVSTLDSTPVVPSTPPSAEGDVLLPPTPPAAPQLLPYSETEGLTSGAVQPPGSTGGGVQHEKSHSRDSTVPSNASEGEESEGTSFTEDDDMDGLDDEDDEDKLIMNGGVGIPIGPVGRFTSPTP</sequence>
<feature type="region of interest" description="Disordered" evidence="1">
    <location>
        <begin position="1"/>
        <end position="182"/>
    </location>
</feature>
<feature type="compositionally biased region" description="Polar residues" evidence="1">
    <location>
        <begin position="87"/>
        <end position="102"/>
    </location>
</feature>
<keyword evidence="3" id="KW-1185">Reference proteome</keyword>
<protein>
    <submittedName>
        <fullName evidence="2">Uncharacterized protein</fullName>
    </submittedName>
</protein>
<dbReference type="Proteomes" id="UP000807353">
    <property type="component" value="Unassembled WGS sequence"/>
</dbReference>
<name>A0A9P5Y505_9AGAR</name>
<evidence type="ECO:0000313" key="2">
    <source>
        <dbReference type="EMBL" id="KAF9461300.1"/>
    </source>
</evidence>
<feature type="compositionally biased region" description="Polar residues" evidence="1">
    <location>
        <begin position="1"/>
        <end position="10"/>
    </location>
</feature>
<accession>A0A9P5Y505</accession>
<feature type="compositionally biased region" description="Low complexity" evidence="1">
    <location>
        <begin position="237"/>
        <end position="264"/>
    </location>
</feature>
<feature type="compositionally biased region" description="Acidic residues" evidence="1">
    <location>
        <begin position="329"/>
        <end position="354"/>
    </location>
</feature>
<feature type="compositionally biased region" description="Basic and acidic residues" evidence="1">
    <location>
        <begin position="119"/>
        <end position="134"/>
    </location>
</feature>
<dbReference type="EMBL" id="MU150286">
    <property type="protein sequence ID" value="KAF9461300.1"/>
    <property type="molecule type" value="Genomic_DNA"/>
</dbReference>
<feature type="compositionally biased region" description="Polar residues" evidence="1">
    <location>
        <begin position="18"/>
        <end position="32"/>
    </location>
</feature>
<proteinExistence type="predicted"/>